<dbReference type="RefSeq" id="WP_146907243.1">
    <property type="nucleotide sequence ID" value="NZ_BJUS01000001.1"/>
</dbReference>
<evidence type="ECO:0000313" key="1">
    <source>
        <dbReference type="EMBL" id="GEK71571.1"/>
    </source>
</evidence>
<dbReference type="Proteomes" id="UP000321121">
    <property type="component" value="Unassembled WGS sequence"/>
</dbReference>
<protein>
    <recommendedName>
        <fullName evidence="3">Zinc-binding domain-containing protein</fullName>
    </recommendedName>
</protein>
<evidence type="ECO:0000313" key="2">
    <source>
        <dbReference type="Proteomes" id="UP000321121"/>
    </source>
</evidence>
<gene>
    <name evidence="1" type="ORF">HHA04nite_01150</name>
</gene>
<organism evidence="1 2">
    <name type="scientific">Halomonas halophila</name>
    <dbReference type="NCBI Taxonomy" id="29573"/>
    <lineage>
        <taxon>Bacteria</taxon>
        <taxon>Pseudomonadati</taxon>
        <taxon>Pseudomonadota</taxon>
        <taxon>Gammaproteobacteria</taxon>
        <taxon>Oceanospirillales</taxon>
        <taxon>Halomonadaceae</taxon>
        <taxon>Halomonas</taxon>
    </lineage>
</organism>
<reference evidence="1 2" key="1">
    <citation type="submission" date="2019-07" db="EMBL/GenBank/DDBJ databases">
        <title>Whole genome shotgun sequence of Halomonas halophila NBRC 102604.</title>
        <authorList>
            <person name="Hosoyama A."/>
            <person name="Uohara A."/>
            <person name="Ohji S."/>
            <person name="Ichikawa N."/>
        </authorList>
    </citation>
    <scope>NUCLEOTIDE SEQUENCE [LARGE SCALE GENOMIC DNA]</scope>
    <source>
        <strain evidence="1 2">NBRC 102604</strain>
    </source>
</reference>
<sequence length="66" mass="7704">MSKWIRFTELGPERCCSKCGDWWPDDAEFYYQSRGKSRQPCKACYEQLPSVIAKKQRRLAAQGARS</sequence>
<proteinExistence type="predicted"/>
<comment type="caution">
    <text evidence="1">The sequence shown here is derived from an EMBL/GenBank/DDBJ whole genome shotgun (WGS) entry which is preliminary data.</text>
</comment>
<accession>A0ABQ0U082</accession>
<keyword evidence="2" id="KW-1185">Reference proteome</keyword>
<evidence type="ECO:0008006" key="3">
    <source>
        <dbReference type="Google" id="ProtNLM"/>
    </source>
</evidence>
<name>A0ABQ0U082_9GAMM</name>
<dbReference type="EMBL" id="BJUS01000001">
    <property type="protein sequence ID" value="GEK71571.1"/>
    <property type="molecule type" value="Genomic_DNA"/>
</dbReference>